<dbReference type="GO" id="GO:0015666">
    <property type="term" value="F:restriction endodeoxyribonuclease activity"/>
    <property type="evidence" value="ECO:0007669"/>
    <property type="project" value="TreeGrafter"/>
</dbReference>
<evidence type="ECO:0000313" key="2">
    <source>
        <dbReference type="EMBL" id="AUV80258.1"/>
    </source>
</evidence>
<keyword evidence="2" id="KW-0378">Hydrolase</keyword>
<dbReference type="SUPFAM" id="SSF52980">
    <property type="entry name" value="Restriction endonuclease-like"/>
    <property type="match status" value="1"/>
</dbReference>
<sequence length="192" mass="21216">MSRKDGHSEHTVPSREYLLARLQQMDPERFEHLVADVWERLGWETRVVSEPGDRGIDVIATQGKETQLIQAKRYGPNTSVGSPEVQQYASLRLQEDGVDTVTIVTTGTFTEQAEDMAPDLGVILVDGAELLEVCEQAEAWPVLAGYFEELTITDGEAADIEPPKATGSDGANGALVGLATVWRIYKQLRRYI</sequence>
<evidence type="ECO:0000313" key="3">
    <source>
        <dbReference type="Proteomes" id="UP000236584"/>
    </source>
</evidence>
<dbReference type="Gene3D" id="3.40.1350.10">
    <property type="match status" value="1"/>
</dbReference>
<dbReference type="EMBL" id="CP026309">
    <property type="protein sequence ID" value="AUV80258.1"/>
    <property type="molecule type" value="Genomic_DNA"/>
</dbReference>
<evidence type="ECO:0000259" key="1">
    <source>
        <dbReference type="Pfam" id="PF04471"/>
    </source>
</evidence>
<keyword evidence="2" id="KW-0255">Endonuclease</keyword>
<gene>
    <name evidence="2" type="ORF">C2R22_00090</name>
</gene>
<dbReference type="Proteomes" id="UP000236584">
    <property type="component" value="Chromosome"/>
</dbReference>
<dbReference type="GeneID" id="35590441"/>
<dbReference type="KEGG" id="srub:C2R22_00090"/>
<name>A0A2I8VEA1_9EURY</name>
<dbReference type="OrthoDB" id="141004at2157"/>
<dbReference type="GO" id="GO:0003677">
    <property type="term" value="F:DNA binding"/>
    <property type="evidence" value="ECO:0007669"/>
    <property type="project" value="InterPro"/>
</dbReference>
<dbReference type="InterPro" id="IPR007560">
    <property type="entry name" value="Restrct_endonuc_IV_Mrr"/>
</dbReference>
<proteinExistence type="predicted"/>
<dbReference type="GO" id="GO:0009307">
    <property type="term" value="P:DNA restriction-modification system"/>
    <property type="evidence" value="ECO:0007669"/>
    <property type="project" value="InterPro"/>
</dbReference>
<protein>
    <submittedName>
        <fullName evidence="2">Restriction endonuclease</fullName>
    </submittedName>
</protein>
<dbReference type="RefSeq" id="WP_103423766.1">
    <property type="nucleotide sequence ID" value="NZ_CP026309.1"/>
</dbReference>
<dbReference type="AlphaFoldDB" id="A0A2I8VEA1"/>
<dbReference type="PANTHER" id="PTHR30015:SF7">
    <property type="entry name" value="TYPE IV METHYL-DIRECTED RESTRICTION ENZYME ECOKMRR"/>
    <property type="match status" value="1"/>
</dbReference>
<dbReference type="PANTHER" id="PTHR30015">
    <property type="entry name" value="MRR RESTRICTION SYSTEM PROTEIN"/>
    <property type="match status" value="1"/>
</dbReference>
<dbReference type="Pfam" id="PF04471">
    <property type="entry name" value="Mrr_cat"/>
    <property type="match status" value="1"/>
</dbReference>
<reference evidence="2 3" key="1">
    <citation type="submission" date="2018-01" db="EMBL/GenBank/DDBJ databases">
        <title>Complete genome sequence of Salinigranum rubrum GX10T, an extremely halophilic archaeon isolated from a marine solar saltern.</title>
        <authorList>
            <person name="Han S."/>
        </authorList>
    </citation>
    <scope>NUCLEOTIDE SEQUENCE [LARGE SCALE GENOMIC DNA]</scope>
    <source>
        <strain evidence="2 3">GX10</strain>
    </source>
</reference>
<dbReference type="InterPro" id="IPR011335">
    <property type="entry name" value="Restrct_endonuc-II-like"/>
</dbReference>
<dbReference type="InterPro" id="IPR011856">
    <property type="entry name" value="tRNA_endonuc-like_dom_sf"/>
</dbReference>
<organism evidence="2 3">
    <name type="scientific">Salinigranum rubrum</name>
    <dbReference type="NCBI Taxonomy" id="755307"/>
    <lineage>
        <taxon>Archaea</taxon>
        <taxon>Methanobacteriati</taxon>
        <taxon>Methanobacteriota</taxon>
        <taxon>Stenosarchaea group</taxon>
        <taxon>Halobacteria</taxon>
        <taxon>Halobacteriales</taxon>
        <taxon>Haloferacaceae</taxon>
        <taxon>Salinigranum</taxon>
    </lineage>
</organism>
<dbReference type="InterPro" id="IPR052906">
    <property type="entry name" value="Type_IV_Methyl-Rstrct_Enzyme"/>
</dbReference>
<accession>A0A2I8VEA1</accession>
<feature type="domain" description="Restriction endonuclease type IV Mrr" evidence="1">
    <location>
        <begin position="22"/>
        <end position="134"/>
    </location>
</feature>
<keyword evidence="3" id="KW-1185">Reference proteome</keyword>
<keyword evidence="2" id="KW-0540">Nuclease</keyword>